<dbReference type="AlphaFoldDB" id="A0AB39RIM4"/>
<feature type="transmembrane region" description="Helical" evidence="2">
    <location>
        <begin position="52"/>
        <end position="76"/>
    </location>
</feature>
<evidence type="ECO:0000313" key="3">
    <source>
        <dbReference type="EMBL" id="XDQ54406.1"/>
    </source>
</evidence>
<name>A0AB39RIM4_9ACTN</name>
<dbReference type="EMBL" id="CP163443">
    <property type="protein sequence ID" value="XDQ54406.1"/>
    <property type="molecule type" value="Genomic_DNA"/>
</dbReference>
<reference evidence="3" key="1">
    <citation type="submission" date="2024-07" db="EMBL/GenBank/DDBJ databases">
        <authorList>
            <person name="Yu S.T."/>
        </authorList>
    </citation>
    <scope>NUCLEOTIDE SEQUENCE</scope>
    <source>
        <strain evidence="3">R41</strain>
    </source>
</reference>
<feature type="transmembrane region" description="Helical" evidence="2">
    <location>
        <begin position="82"/>
        <end position="104"/>
    </location>
</feature>
<gene>
    <name evidence="3" type="ORF">AB5J53_23415</name>
</gene>
<proteinExistence type="predicted"/>
<evidence type="ECO:0000256" key="1">
    <source>
        <dbReference type="SAM" id="MobiDB-lite"/>
    </source>
</evidence>
<keyword evidence="2" id="KW-0812">Transmembrane</keyword>
<keyword evidence="2" id="KW-1133">Transmembrane helix</keyword>
<evidence type="ECO:0008006" key="4">
    <source>
        <dbReference type="Google" id="ProtNLM"/>
    </source>
</evidence>
<keyword evidence="2" id="KW-0472">Membrane</keyword>
<protein>
    <recommendedName>
        <fullName evidence="4">Phage holin family protein</fullName>
    </recommendedName>
</protein>
<organism evidence="3">
    <name type="scientific">Streptomyces sp. R41</name>
    <dbReference type="NCBI Taxonomy" id="3238632"/>
    <lineage>
        <taxon>Bacteria</taxon>
        <taxon>Bacillati</taxon>
        <taxon>Actinomycetota</taxon>
        <taxon>Actinomycetes</taxon>
        <taxon>Kitasatosporales</taxon>
        <taxon>Streptomycetaceae</taxon>
        <taxon>Streptomyces</taxon>
    </lineage>
</organism>
<feature type="region of interest" description="Disordered" evidence="1">
    <location>
        <begin position="1"/>
        <end position="24"/>
    </location>
</feature>
<accession>A0AB39RIM4</accession>
<dbReference type="RefSeq" id="WP_369247624.1">
    <property type="nucleotide sequence ID" value="NZ_CP163443.1"/>
</dbReference>
<sequence>MTTSPGGSEAESQGGSEAGSQAVARAGSGAVARAAGKSKVTGELKLERDRALFGLIAVGLSNVVIAAIAGVAVWQLNGDKSVALGVISAAFTAVSTMTTAYLGIKAVSNTAKAMSQRDTSPRDQA</sequence>
<evidence type="ECO:0000256" key="2">
    <source>
        <dbReference type="SAM" id="Phobius"/>
    </source>
</evidence>